<dbReference type="InterPro" id="IPR001792">
    <property type="entry name" value="Acylphosphatase-like_dom"/>
</dbReference>
<evidence type="ECO:0000259" key="6">
    <source>
        <dbReference type="PROSITE" id="PS51160"/>
    </source>
</evidence>
<evidence type="ECO:0000313" key="7">
    <source>
        <dbReference type="EMBL" id="AVY94723.1"/>
    </source>
</evidence>
<name>A0A2S0PBM9_9NEIS</name>
<evidence type="ECO:0000256" key="3">
    <source>
        <dbReference type="ARBA" id="ARBA00047645"/>
    </source>
</evidence>
<dbReference type="PRINTS" id="PR00112">
    <property type="entry name" value="ACYLPHPHTASE"/>
</dbReference>
<evidence type="ECO:0000256" key="1">
    <source>
        <dbReference type="ARBA" id="ARBA00005614"/>
    </source>
</evidence>
<dbReference type="PANTHER" id="PTHR47268:SF4">
    <property type="entry name" value="ACYLPHOSPHATASE"/>
    <property type="match status" value="1"/>
</dbReference>
<dbReference type="KEGG" id="maer:DAI18_12265"/>
<keyword evidence="4" id="KW-0378">Hydrolase</keyword>
<dbReference type="Pfam" id="PF00708">
    <property type="entry name" value="Acylphosphatase"/>
    <property type="match status" value="1"/>
</dbReference>
<gene>
    <name evidence="7" type="ORF">DAI18_12265</name>
</gene>
<evidence type="ECO:0000256" key="2">
    <source>
        <dbReference type="ARBA" id="ARBA00012150"/>
    </source>
</evidence>
<dbReference type="InterPro" id="IPR020456">
    <property type="entry name" value="Acylphosphatase"/>
</dbReference>
<evidence type="ECO:0000313" key="8">
    <source>
        <dbReference type="Proteomes" id="UP000244173"/>
    </source>
</evidence>
<dbReference type="Proteomes" id="UP000244173">
    <property type="component" value="Chromosome"/>
</dbReference>
<evidence type="ECO:0000256" key="5">
    <source>
        <dbReference type="RuleBase" id="RU004168"/>
    </source>
</evidence>
<organism evidence="7 8">
    <name type="scientific">Microvirgula aerodenitrificans</name>
    <dbReference type="NCBI Taxonomy" id="57480"/>
    <lineage>
        <taxon>Bacteria</taxon>
        <taxon>Pseudomonadati</taxon>
        <taxon>Pseudomonadota</taxon>
        <taxon>Betaproteobacteria</taxon>
        <taxon>Neisseriales</taxon>
        <taxon>Aquaspirillaceae</taxon>
        <taxon>Microvirgula</taxon>
    </lineage>
</organism>
<dbReference type="EMBL" id="CP028519">
    <property type="protein sequence ID" value="AVY94723.1"/>
    <property type="molecule type" value="Genomic_DNA"/>
</dbReference>
<dbReference type="PROSITE" id="PS00151">
    <property type="entry name" value="ACYLPHOSPHATASE_2"/>
    <property type="match status" value="1"/>
</dbReference>
<protein>
    <recommendedName>
        <fullName evidence="2 4">acylphosphatase</fullName>
        <ecNumber evidence="2 4">3.6.1.7</ecNumber>
    </recommendedName>
</protein>
<feature type="domain" description="Acylphosphatase-like" evidence="6">
    <location>
        <begin position="3"/>
        <end position="92"/>
    </location>
</feature>
<sequence>MNSKLLRIHGKVQGVYYRDNAVAQAGELGVTGWVRNRHDGTVEALVCGATEAVEAFINWAHSGPADARVDKIELTDGSQHGMPLAFERWPTR</sequence>
<dbReference type="PROSITE" id="PS51160">
    <property type="entry name" value="ACYLPHOSPHATASE_3"/>
    <property type="match status" value="1"/>
</dbReference>
<dbReference type="OrthoDB" id="5295388at2"/>
<feature type="active site" evidence="4">
    <location>
        <position position="36"/>
    </location>
</feature>
<comment type="similarity">
    <text evidence="1 5">Belongs to the acylphosphatase family.</text>
</comment>
<dbReference type="AlphaFoldDB" id="A0A2S0PBM9"/>
<comment type="catalytic activity">
    <reaction evidence="3 4">
        <text>an acyl phosphate + H2O = a carboxylate + phosphate + H(+)</text>
        <dbReference type="Rhea" id="RHEA:14965"/>
        <dbReference type="ChEBI" id="CHEBI:15377"/>
        <dbReference type="ChEBI" id="CHEBI:15378"/>
        <dbReference type="ChEBI" id="CHEBI:29067"/>
        <dbReference type="ChEBI" id="CHEBI:43474"/>
        <dbReference type="ChEBI" id="CHEBI:59918"/>
        <dbReference type="EC" id="3.6.1.7"/>
    </reaction>
</comment>
<dbReference type="InterPro" id="IPR036046">
    <property type="entry name" value="Acylphosphatase-like_dom_sf"/>
</dbReference>
<dbReference type="InterPro" id="IPR017968">
    <property type="entry name" value="Acylphosphatase_CS"/>
</dbReference>
<dbReference type="GO" id="GO:0003998">
    <property type="term" value="F:acylphosphatase activity"/>
    <property type="evidence" value="ECO:0007669"/>
    <property type="project" value="UniProtKB-EC"/>
</dbReference>
<dbReference type="STRING" id="1122240.GCA_000620105_01691"/>
<reference evidence="7 8" key="1">
    <citation type="submission" date="2018-04" db="EMBL/GenBank/DDBJ databases">
        <title>Denitrifier Microvirgula.</title>
        <authorList>
            <person name="Anderson E."/>
            <person name="Jang J."/>
            <person name="Ishii S."/>
        </authorList>
    </citation>
    <scope>NUCLEOTIDE SEQUENCE [LARGE SCALE GENOMIC DNA]</scope>
    <source>
        <strain evidence="7 8">BE2.4</strain>
    </source>
</reference>
<feature type="active site" evidence="4">
    <location>
        <position position="18"/>
    </location>
</feature>
<dbReference type="PANTHER" id="PTHR47268">
    <property type="entry name" value="ACYLPHOSPHATASE"/>
    <property type="match status" value="1"/>
</dbReference>
<dbReference type="EC" id="3.6.1.7" evidence="2 4"/>
<keyword evidence="8" id="KW-1185">Reference proteome</keyword>
<accession>A0A2S0PBM9</accession>
<dbReference type="SUPFAM" id="SSF54975">
    <property type="entry name" value="Acylphosphatase/BLUF domain-like"/>
    <property type="match status" value="1"/>
</dbReference>
<dbReference type="Gene3D" id="3.30.70.100">
    <property type="match status" value="1"/>
</dbReference>
<evidence type="ECO:0000256" key="4">
    <source>
        <dbReference type="PROSITE-ProRule" id="PRU00520"/>
    </source>
</evidence>
<proteinExistence type="inferred from homology"/>
<dbReference type="RefSeq" id="WP_036386977.1">
    <property type="nucleotide sequence ID" value="NZ_CP028519.1"/>
</dbReference>